<comment type="subcellular location">
    <subcellularLocation>
        <location evidence="1">Membrane</location>
        <topology evidence="1">Multi-pass membrane protein</topology>
    </subcellularLocation>
</comment>
<dbReference type="PANTHER" id="PTHR32234">
    <property type="entry name" value="THIOL:DISULFIDE INTERCHANGE PROTEIN DSBD"/>
    <property type="match status" value="1"/>
</dbReference>
<feature type="domain" description="Thiol:disulfide interchange protein DsbD N-terminal" evidence="9">
    <location>
        <begin position="37"/>
        <end position="149"/>
    </location>
</feature>
<dbReference type="GO" id="GO:0045454">
    <property type="term" value="P:cell redox homeostasis"/>
    <property type="evidence" value="ECO:0007669"/>
    <property type="project" value="TreeGrafter"/>
</dbReference>
<dbReference type="GO" id="GO:0016020">
    <property type="term" value="C:membrane"/>
    <property type="evidence" value="ECO:0007669"/>
    <property type="project" value="UniProtKB-SubCell"/>
</dbReference>
<dbReference type="Pfam" id="PF02683">
    <property type="entry name" value="DsbD_TM"/>
    <property type="match status" value="1"/>
</dbReference>
<dbReference type="EMBL" id="QENZ01000003">
    <property type="protein sequence ID" value="PVX51968.1"/>
    <property type="molecule type" value="Genomic_DNA"/>
</dbReference>
<dbReference type="InterPro" id="IPR036249">
    <property type="entry name" value="Thioredoxin-like_sf"/>
</dbReference>
<keyword evidence="7" id="KW-0732">Signal</keyword>
<proteinExistence type="predicted"/>
<evidence type="ECO:0000256" key="5">
    <source>
        <dbReference type="ARBA" id="ARBA00023136"/>
    </source>
</evidence>
<feature type="domain" description="Cytochrome C biogenesis protein transmembrane" evidence="8">
    <location>
        <begin position="211"/>
        <end position="424"/>
    </location>
</feature>
<name>A0A7L4UQA6_BALHA</name>
<evidence type="ECO:0000313" key="11">
    <source>
        <dbReference type="Proteomes" id="UP000251835"/>
    </source>
</evidence>
<feature type="signal peptide" evidence="7">
    <location>
        <begin position="1"/>
        <end position="21"/>
    </location>
</feature>
<sequence length="677" mass="75957">MIKKIGFLASLLFVTAFTVFAQMYNPVSWEFDSKKISDNEYELIFYANIDEGSSMYSQHIDEGGPIPTTFNFEDSESFELIGKTIESENNRETKHDDIFDMELTKFHDQAVFTQKIKVLDINKPIKGFVRFMSCDDTQCTPPTEEEFLFTLSEEAATVAENESEDDIVIDAEKVNMELYGMVPGDIMRTDKNCGITDDSQLDEEDQGIWTIFILGFLGGLIALLTPCVFPMIPLTVSFFTKQSAKGNGTRNAILYGFFILLVYLLLSIPFHLLDTINPDILNDISTNIWLNIAFFVIFIFFAFSFFGYYELTLPNSWMAKTSSAEGAGGIIGIFFMALTLALVSFSCTGPILGSLLAGSLSSDGGAWQLTSGMAGFGVALGLPFALFAMFPNWLNKMPKSGGWLNTVKVVLGFLELALALKFLSNADLVKNWGILKIETFLVLWIIIFAAMALYLFGVIRFPHDSKLKKLSATRITLGLITAAFTVYLVSGLFYSEEKQSYPPLKILSGLAPPVGYSIFHPKHCPNNLQCFDNLKDGLAYAKSANKPVLLDFTGFACVNCRKMEEHVWSVSSVDKIIRNEYVLISLHIDDKRDLPETEQVYVNRINGGKRLLENYGHKWAHFQTAYFNSNSQPFYVLMDYDGKTLLTQPIGYTSDHEDFETFLNCGLESFKNKSTLK</sequence>
<feature type="chain" id="PRO_5029582385" evidence="7">
    <location>
        <begin position="22"/>
        <end position="677"/>
    </location>
</feature>
<keyword evidence="3" id="KW-0201">Cytochrome c-type biogenesis</keyword>
<evidence type="ECO:0000259" key="8">
    <source>
        <dbReference type="Pfam" id="PF02683"/>
    </source>
</evidence>
<dbReference type="InterPro" id="IPR028250">
    <property type="entry name" value="DsbDN"/>
</dbReference>
<feature type="transmembrane region" description="Helical" evidence="6">
    <location>
        <begin position="330"/>
        <end position="352"/>
    </location>
</feature>
<evidence type="ECO:0000256" key="4">
    <source>
        <dbReference type="ARBA" id="ARBA00022989"/>
    </source>
</evidence>
<dbReference type="Pfam" id="PF11412">
    <property type="entry name" value="DsbD_N"/>
    <property type="match status" value="1"/>
</dbReference>
<evidence type="ECO:0000256" key="2">
    <source>
        <dbReference type="ARBA" id="ARBA00022692"/>
    </source>
</evidence>
<evidence type="ECO:0000313" key="10">
    <source>
        <dbReference type="EMBL" id="PVX51968.1"/>
    </source>
</evidence>
<gene>
    <name evidence="10" type="ORF">C7377_0262</name>
</gene>
<keyword evidence="11" id="KW-1185">Reference proteome</keyword>
<evidence type="ECO:0000256" key="6">
    <source>
        <dbReference type="SAM" id="Phobius"/>
    </source>
</evidence>
<evidence type="ECO:0000256" key="3">
    <source>
        <dbReference type="ARBA" id="ARBA00022748"/>
    </source>
</evidence>
<reference evidence="10 11" key="1">
    <citation type="submission" date="2018-05" db="EMBL/GenBank/DDBJ databases">
        <title>Genomic Encyclopedia of Type Strains, Phase IV (KMG-IV): sequencing the most valuable type-strain genomes for metagenomic binning, comparative biology and taxonomic classification.</title>
        <authorList>
            <person name="Goeker M."/>
        </authorList>
    </citation>
    <scope>NUCLEOTIDE SEQUENCE [LARGE SCALE GENOMIC DNA]</scope>
    <source>
        <strain evidence="10 11">DSM 28579</strain>
    </source>
</reference>
<evidence type="ECO:0000256" key="7">
    <source>
        <dbReference type="SAM" id="SignalP"/>
    </source>
</evidence>
<dbReference type="RefSeq" id="WP_116495534.1">
    <property type="nucleotide sequence ID" value="NZ_QENZ01000003.1"/>
</dbReference>
<accession>A0A7L4UQA6</accession>
<comment type="caution">
    <text evidence="10">The sequence shown here is derived from an EMBL/GenBank/DDBJ whole genome shotgun (WGS) entry which is preliminary data.</text>
</comment>
<evidence type="ECO:0000259" key="9">
    <source>
        <dbReference type="Pfam" id="PF11412"/>
    </source>
</evidence>
<dbReference type="PANTHER" id="PTHR32234:SF0">
    <property type="entry name" value="THIOL:DISULFIDE INTERCHANGE PROTEIN DSBD"/>
    <property type="match status" value="1"/>
</dbReference>
<feature type="transmembrane region" description="Helical" evidence="6">
    <location>
        <begin position="207"/>
        <end position="240"/>
    </location>
</feature>
<feature type="transmembrane region" description="Helical" evidence="6">
    <location>
        <begin position="402"/>
        <end position="420"/>
    </location>
</feature>
<protein>
    <submittedName>
        <fullName evidence="10">Thiol:disulfide interchange protein DsbD</fullName>
    </submittedName>
</protein>
<dbReference type="OrthoDB" id="9811036at2"/>
<dbReference type="InterPro" id="IPR003834">
    <property type="entry name" value="Cyt_c_assmbl_TM_dom"/>
</dbReference>
<dbReference type="Pfam" id="PF13899">
    <property type="entry name" value="Thioredoxin_7"/>
    <property type="match status" value="1"/>
</dbReference>
<feature type="transmembrane region" description="Helical" evidence="6">
    <location>
        <begin position="440"/>
        <end position="459"/>
    </location>
</feature>
<keyword evidence="5 6" id="KW-0472">Membrane</keyword>
<organism evidence="10 11">
    <name type="scientific">Balneicella halophila</name>
    <dbReference type="NCBI Taxonomy" id="1537566"/>
    <lineage>
        <taxon>Bacteria</taxon>
        <taxon>Pseudomonadati</taxon>
        <taxon>Bacteroidota</taxon>
        <taxon>Bacteroidia</taxon>
        <taxon>Bacteroidales</taxon>
        <taxon>Balneicellaceae</taxon>
        <taxon>Balneicella</taxon>
    </lineage>
</organism>
<dbReference type="GO" id="GO:0015035">
    <property type="term" value="F:protein-disulfide reductase activity"/>
    <property type="evidence" value="ECO:0007669"/>
    <property type="project" value="TreeGrafter"/>
</dbReference>
<dbReference type="Proteomes" id="UP000251835">
    <property type="component" value="Unassembled WGS sequence"/>
</dbReference>
<keyword evidence="4 6" id="KW-1133">Transmembrane helix</keyword>
<dbReference type="SUPFAM" id="SSF52833">
    <property type="entry name" value="Thioredoxin-like"/>
    <property type="match status" value="1"/>
</dbReference>
<feature type="transmembrane region" description="Helical" evidence="6">
    <location>
        <begin position="288"/>
        <end position="309"/>
    </location>
</feature>
<dbReference type="Gene3D" id="3.40.30.10">
    <property type="entry name" value="Glutaredoxin"/>
    <property type="match status" value="1"/>
</dbReference>
<keyword evidence="2 6" id="KW-0812">Transmembrane</keyword>
<feature type="transmembrane region" description="Helical" evidence="6">
    <location>
        <begin position="471"/>
        <end position="494"/>
    </location>
</feature>
<evidence type="ECO:0000256" key="1">
    <source>
        <dbReference type="ARBA" id="ARBA00004141"/>
    </source>
</evidence>
<feature type="transmembrane region" description="Helical" evidence="6">
    <location>
        <begin position="252"/>
        <end position="273"/>
    </location>
</feature>
<dbReference type="AlphaFoldDB" id="A0A7L4UQA6"/>
<dbReference type="GO" id="GO:0017004">
    <property type="term" value="P:cytochrome complex assembly"/>
    <property type="evidence" value="ECO:0007669"/>
    <property type="project" value="UniProtKB-KW"/>
</dbReference>
<feature type="transmembrane region" description="Helical" evidence="6">
    <location>
        <begin position="372"/>
        <end position="390"/>
    </location>
</feature>